<dbReference type="InterPro" id="IPR011009">
    <property type="entry name" value="Kinase-like_dom_sf"/>
</dbReference>
<comment type="caution">
    <text evidence="1">The sequence shown here is derived from an EMBL/GenBank/DDBJ whole genome shotgun (WGS) entry which is preliminary data.</text>
</comment>
<dbReference type="SUPFAM" id="SSF56112">
    <property type="entry name" value="Protein kinase-like (PK-like)"/>
    <property type="match status" value="1"/>
</dbReference>
<evidence type="ECO:0000313" key="1">
    <source>
        <dbReference type="EMBL" id="PON95219.1"/>
    </source>
</evidence>
<dbReference type="STRING" id="63057.A0A2P5FBP1"/>
<dbReference type="PANTHER" id="PTHR48055">
    <property type="entry name" value="LEUCINE-RICH REPEAT RECEPTOR PROTEIN KINASE EMS1"/>
    <property type="match status" value="1"/>
</dbReference>
<keyword evidence="1" id="KW-0418">Kinase</keyword>
<name>A0A2P5FBP1_TREOI</name>
<sequence>YAMGGEPSKQGDMYSYGILVLEIFTARRPTDELFKDDFDLRNFVKMALPGRLVQVADSSLLSGDVLETTNRREDGRTYNNINDGIGIDSEEENNYFQKPNEISFNLQKCLISVLEIGLACSEESPNERMNVGDVIKELQYIRNDYLGVGIHGQRQRTG</sequence>
<dbReference type="PANTHER" id="PTHR48055:SF55">
    <property type="entry name" value="PROTEIN KINASE DOMAIN-CONTAINING PROTEIN"/>
    <property type="match status" value="1"/>
</dbReference>
<dbReference type="Gene3D" id="1.10.510.10">
    <property type="entry name" value="Transferase(Phosphotransferase) domain 1"/>
    <property type="match status" value="1"/>
</dbReference>
<proteinExistence type="predicted"/>
<dbReference type="AlphaFoldDB" id="A0A2P5FBP1"/>
<dbReference type="GO" id="GO:0016301">
    <property type="term" value="F:kinase activity"/>
    <property type="evidence" value="ECO:0007669"/>
    <property type="project" value="UniProtKB-KW"/>
</dbReference>
<accession>A0A2P5FBP1</accession>
<dbReference type="OrthoDB" id="1103805at2759"/>
<evidence type="ECO:0000313" key="2">
    <source>
        <dbReference type="Proteomes" id="UP000237000"/>
    </source>
</evidence>
<dbReference type="EMBL" id="JXTC01000046">
    <property type="protein sequence ID" value="PON95219.1"/>
    <property type="molecule type" value="Genomic_DNA"/>
</dbReference>
<dbReference type="GO" id="GO:0016020">
    <property type="term" value="C:membrane"/>
    <property type="evidence" value="ECO:0007669"/>
    <property type="project" value="TreeGrafter"/>
</dbReference>
<dbReference type="InParanoid" id="A0A2P5FBP1"/>
<protein>
    <submittedName>
        <fullName evidence="1">Protein kinase-like domain containing protein</fullName>
    </submittedName>
</protein>
<organism evidence="1 2">
    <name type="scientific">Trema orientale</name>
    <name type="common">Charcoal tree</name>
    <name type="synonym">Celtis orientalis</name>
    <dbReference type="NCBI Taxonomy" id="63057"/>
    <lineage>
        <taxon>Eukaryota</taxon>
        <taxon>Viridiplantae</taxon>
        <taxon>Streptophyta</taxon>
        <taxon>Embryophyta</taxon>
        <taxon>Tracheophyta</taxon>
        <taxon>Spermatophyta</taxon>
        <taxon>Magnoliopsida</taxon>
        <taxon>eudicotyledons</taxon>
        <taxon>Gunneridae</taxon>
        <taxon>Pentapetalae</taxon>
        <taxon>rosids</taxon>
        <taxon>fabids</taxon>
        <taxon>Rosales</taxon>
        <taxon>Cannabaceae</taxon>
        <taxon>Trema</taxon>
    </lineage>
</organism>
<keyword evidence="2" id="KW-1185">Reference proteome</keyword>
<keyword evidence="1" id="KW-0808">Transferase</keyword>
<feature type="non-terminal residue" evidence="1">
    <location>
        <position position="1"/>
    </location>
</feature>
<dbReference type="InterPro" id="IPR051564">
    <property type="entry name" value="LRR_receptor-like_kinase"/>
</dbReference>
<dbReference type="Proteomes" id="UP000237000">
    <property type="component" value="Unassembled WGS sequence"/>
</dbReference>
<gene>
    <name evidence="1" type="ORF">TorRG33x02_091110</name>
</gene>
<reference evidence="2" key="1">
    <citation type="submission" date="2016-06" db="EMBL/GenBank/DDBJ databases">
        <title>Parallel loss of symbiosis genes in relatives of nitrogen-fixing non-legume Parasponia.</title>
        <authorList>
            <person name="Van Velzen R."/>
            <person name="Holmer R."/>
            <person name="Bu F."/>
            <person name="Rutten L."/>
            <person name="Van Zeijl A."/>
            <person name="Liu W."/>
            <person name="Santuari L."/>
            <person name="Cao Q."/>
            <person name="Sharma T."/>
            <person name="Shen D."/>
            <person name="Roswanjaya Y."/>
            <person name="Wardhani T."/>
            <person name="Kalhor M.S."/>
            <person name="Jansen J."/>
            <person name="Van den Hoogen J."/>
            <person name="Gungor B."/>
            <person name="Hartog M."/>
            <person name="Hontelez J."/>
            <person name="Verver J."/>
            <person name="Yang W.-C."/>
            <person name="Schijlen E."/>
            <person name="Repin R."/>
            <person name="Schilthuizen M."/>
            <person name="Schranz E."/>
            <person name="Heidstra R."/>
            <person name="Miyata K."/>
            <person name="Fedorova E."/>
            <person name="Kohlen W."/>
            <person name="Bisseling T."/>
            <person name="Smit S."/>
            <person name="Geurts R."/>
        </authorList>
    </citation>
    <scope>NUCLEOTIDE SEQUENCE [LARGE SCALE GENOMIC DNA]</scope>
    <source>
        <strain evidence="2">cv. RG33-2</strain>
    </source>
</reference>